<dbReference type="EMBL" id="JBHSPA010000056">
    <property type="protein sequence ID" value="MFC5830686.1"/>
    <property type="molecule type" value="Genomic_DNA"/>
</dbReference>
<evidence type="ECO:0000256" key="6">
    <source>
        <dbReference type="PROSITE-ProRule" id="PRU01091"/>
    </source>
</evidence>
<evidence type="ECO:0000256" key="2">
    <source>
        <dbReference type="ARBA" id="ARBA00023015"/>
    </source>
</evidence>
<evidence type="ECO:0000313" key="9">
    <source>
        <dbReference type="EMBL" id="MFC5830686.1"/>
    </source>
</evidence>
<name>A0ABW1CY12_9ACTN</name>
<dbReference type="Gene3D" id="1.25.40.10">
    <property type="entry name" value="Tetratricopeptide repeat domain"/>
    <property type="match status" value="2"/>
</dbReference>
<dbReference type="InterPro" id="IPR027417">
    <property type="entry name" value="P-loop_NTPase"/>
</dbReference>
<dbReference type="SMART" id="SM00862">
    <property type="entry name" value="Trans_reg_C"/>
    <property type="match status" value="1"/>
</dbReference>
<protein>
    <submittedName>
        <fullName evidence="9">BTAD domain-containing putative transcriptional regulator</fullName>
    </submittedName>
</protein>
<dbReference type="SMART" id="SM01043">
    <property type="entry name" value="BTAD"/>
    <property type="match status" value="1"/>
</dbReference>
<proteinExistence type="inferred from homology"/>
<dbReference type="Pfam" id="PF13424">
    <property type="entry name" value="TPR_12"/>
    <property type="match status" value="2"/>
</dbReference>
<comment type="similarity">
    <text evidence="1">Belongs to the AfsR/DnrI/RedD regulatory family.</text>
</comment>
<evidence type="ECO:0000256" key="7">
    <source>
        <dbReference type="SAM" id="MobiDB-lite"/>
    </source>
</evidence>
<keyword evidence="2" id="KW-0805">Transcription regulation</keyword>
<gene>
    <name evidence="9" type="ORF">ACFPZ3_43120</name>
</gene>
<feature type="domain" description="OmpR/PhoB-type" evidence="8">
    <location>
        <begin position="1"/>
        <end position="84"/>
    </location>
</feature>
<accession>A0ABW1CY12</accession>
<dbReference type="Gene3D" id="3.40.50.300">
    <property type="entry name" value="P-loop containing nucleotide triphosphate hydrolases"/>
    <property type="match status" value="1"/>
</dbReference>
<dbReference type="InterPro" id="IPR005158">
    <property type="entry name" value="BTAD"/>
</dbReference>
<dbReference type="Gene3D" id="1.10.10.10">
    <property type="entry name" value="Winged helix-like DNA-binding domain superfamily/Winged helix DNA-binding domain"/>
    <property type="match status" value="1"/>
</dbReference>
<evidence type="ECO:0000313" key="10">
    <source>
        <dbReference type="Proteomes" id="UP001596058"/>
    </source>
</evidence>
<feature type="region of interest" description="Disordered" evidence="7">
    <location>
        <begin position="922"/>
        <end position="950"/>
    </location>
</feature>
<dbReference type="InterPro" id="IPR019734">
    <property type="entry name" value="TPR_rpt"/>
</dbReference>
<dbReference type="SUPFAM" id="SSF46894">
    <property type="entry name" value="C-terminal effector domain of the bipartite response regulators"/>
    <property type="match status" value="1"/>
</dbReference>
<dbReference type="SMART" id="SM00028">
    <property type="entry name" value="TPR"/>
    <property type="match status" value="5"/>
</dbReference>
<dbReference type="SUPFAM" id="SSF52540">
    <property type="entry name" value="P-loop containing nucleoside triphosphate hydrolases"/>
    <property type="match status" value="1"/>
</dbReference>
<organism evidence="9 10">
    <name type="scientific">Nonomuraea insulae</name>
    <dbReference type="NCBI Taxonomy" id="1616787"/>
    <lineage>
        <taxon>Bacteria</taxon>
        <taxon>Bacillati</taxon>
        <taxon>Actinomycetota</taxon>
        <taxon>Actinomycetes</taxon>
        <taxon>Streptosporangiales</taxon>
        <taxon>Streptosporangiaceae</taxon>
        <taxon>Nonomuraea</taxon>
    </lineage>
</organism>
<sequence length="950" mass="103766">MADIDRPITITAGKQRVVLATLLLHAGQEISYDQLTDRVWDHDAPDDTRSALYTHVMRLRRVMGDRGEEPRLIRTHGHGYVIDVEHDCLDLARFRQFAQRAERAARESDLSGEADLLEQALKLWQNPVLANVPSEVVHRDDVPQLAEERVRTLERWFDVNLMLGRHGQIVGDLLVAADTHPLREGLRAQLMVALYRSGRQAEALKAYHNMAMLLREELGVDPGKELRALQHAILNDDADLAAPELGTDPGMARRELNQRMLAADPALIISSANARVAPRQLPAPPTPFVGRRDELALLDDACAESGPVVISAIAGGGGMGKTWLALHWAHRNLDRFPDGQLFVDLRGFSPDETPMAPEVAVRGFLHALGVAPGQVPDQPHAQAALFRSLVANKQMLLVLDNAVDAAQVAPLLPGSGTCAVVVTSRRWLSGVTARYGARHLALDTLSDDEARALLTRRIGAARVAAGDAAVSEVIALCKGLPLALSIIAARAAAQSRRSLMGLVAELRDEGLDTLDDNDPSASLPAVLSWSLRALTAEQAQVLALLAIAPGPDIGLYAAASLTGLPLGKARTVLRHLEQASLLGQDAHARYWMHDLIRRYAASHVPADTAALRRVVGFYLHTARAADTLMQPTGPLIQLDPPAPGTDPALLHDVAAALSWFDTEHLCLLATQKAAAEHGMHVPVWAIAWYLNNYQERRGHLHDQLAVLQTGLAATVHLGDPDAEARMRRLLGNVSAKLGLHDQAIDHLHHALALTDKTGNRLDEARTYRAIAVAWMRQENYELALDRVTRAQQIYHAFDESAWEGDALNDMSWYAAKLGRYDVARETVEAALLLAHRTRDRSVQGHALDTLGYVNHLSGNHVQAIQHYRDALRLLTEIGSHYFAANTLERLGDTYVMLGSHDEARTAWQQAVAMYQKQGRADAAARVQQRFEEPGPPTPGHSGAAAGLPLS</sequence>
<dbReference type="Proteomes" id="UP001596058">
    <property type="component" value="Unassembled WGS sequence"/>
</dbReference>
<dbReference type="PANTHER" id="PTHR35807:SF1">
    <property type="entry name" value="TRANSCRIPTIONAL REGULATOR REDD"/>
    <property type="match status" value="1"/>
</dbReference>
<dbReference type="SUPFAM" id="SSF48452">
    <property type="entry name" value="TPR-like"/>
    <property type="match status" value="3"/>
</dbReference>
<dbReference type="Pfam" id="PF03704">
    <property type="entry name" value="BTAD"/>
    <property type="match status" value="1"/>
</dbReference>
<dbReference type="PROSITE" id="PS51755">
    <property type="entry name" value="OMPR_PHOB"/>
    <property type="match status" value="1"/>
</dbReference>
<evidence type="ECO:0000259" key="8">
    <source>
        <dbReference type="PROSITE" id="PS51755"/>
    </source>
</evidence>
<dbReference type="PANTHER" id="PTHR35807">
    <property type="entry name" value="TRANSCRIPTIONAL REGULATOR REDD-RELATED"/>
    <property type="match status" value="1"/>
</dbReference>
<evidence type="ECO:0000256" key="4">
    <source>
        <dbReference type="ARBA" id="ARBA00023163"/>
    </source>
</evidence>
<dbReference type="InterPro" id="IPR036388">
    <property type="entry name" value="WH-like_DNA-bd_sf"/>
</dbReference>
<feature type="DNA-binding region" description="OmpR/PhoB-type" evidence="6">
    <location>
        <begin position="1"/>
        <end position="84"/>
    </location>
</feature>
<dbReference type="PROSITE" id="PS50005">
    <property type="entry name" value="TPR"/>
    <property type="match status" value="1"/>
</dbReference>
<feature type="repeat" description="TPR" evidence="5">
    <location>
        <begin position="884"/>
        <end position="917"/>
    </location>
</feature>
<dbReference type="CDD" id="cd00383">
    <property type="entry name" value="trans_reg_C"/>
    <property type="match status" value="1"/>
</dbReference>
<dbReference type="InterPro" id="IPR001867">
    <property type="entry name" value="OmpR/PhoB-type_DNA-bd"/>
</dbReference>
<comment type="caution">
    <text evidence="9">The sequence shown here is derived from an EMBL/GenBank/DDBJ whole genome shotgun (WGS) entry which is preliminary data.</text>
</comment>
<dbReference type="InterPro" id="IPR016032">
    <property type="entry name" value="Sig_transdc_resp-reg_C-effctor"/>
</dbReference>
<keyword evidence="5" id="KW-0802">TPR repeat</keyword>
<dbReference type="Pfam" id="PF00486">
    <property type="entry name" value="Trans_reg_C"/>
    <property type="match status" value="1"/>
</dbReference>
<reference evidence="10" key="1">
    <citation type="journal article" date="2019" name="Int. J. Syst. Evol. Microbiol.">
        <title>The Global Catalogue of Microorganisms (GCM) 10K type strain sequencing project: providing services to taxonomists for standard genome sequencing and annotation.</title>
        <authorList>
            <consortium name="The Broad Institute Genomics Platform"/>
            <consortium name="The Broad Institute Genome Sequencing Center for Infectious Disease"/>
            <person name="Wu L."/>
            <person name="Ma J."/>
        </authorList>
    </citation>
    <scope>NUCLEOTIDE SEQUENCE [LARGE SCALE GENOMIC DNA]</scope>
    <source>
        <strain evidence="10">CCUG 53903</strain>
    </source>
</reference>
<evidence type="ECO:0000256" key="1">
    <source>
        <dbReference type="ARBA" id="ARBA00005820"/>
    </source>
</evidence>
<keyword evidence="3 6" id="KW-0238">DNA-binding</keyword>
<keyword evidence="4" id="KW-0804">Transcription</keyword>
<dbReference type="InterPro" id="IPR051677">
    <property type="entry name" value="AfsR-DnrI-RedD_regulator"/>
</dbReference>
<dbReference type="PRINTS" id="PR00364">
    <property type="entry name" value="DISEASERSIST"/>
</dbReference>
<evidence type="ECO:0000256" key="3">
    <source>
        <dbReference type="ARBA" id="ARBA00023125"/>
    </source>
</evidence>
<evidence type="ECO:0000256" key="5">
    <source>
        <dbReference type="PROSITE-ProRule" id="PRU00339"/>
    </source>
</evidence>
<keyword evidence="10" id="KW-1185">Reference proteome</keyword>
<dbReference type="InterPro" id="IPR011990">
    <property type="entry name" value="TPR-like_helical_dom_sf"/>
</dbReference>
<dbReference type="CDD" id="cd15831">
    <property type="entry name" value="BTAD"/>
    <property type="match status" value="1"/>
</dbReference>